<name>K1XVR3_MARBU</name>
<evidence type="ECO:0000259" key="1">
    <source>
        <dbReference type="Pfam" id="PF18795"/>
    </source>
</evidence>
<feature type="domain" description="DNA mismatch repair protein HSM3 N-terminal" evidence="1">
    <location>
        <begin position="9"/>
        <end position="117"/>
    </location>
</feature>
<gene>
    <name evidence="2" type="ORF">MBM_05258</name>
</gene>
<dbReference type="Proteomes" id="UP000006753">
    <property type="component" value="Unassembled WGS sequence"/>
</dbReference>
<dbReference type="HOGENOM" id="CLU_064433_0_0_1"/>
<dbReference type="EMBL" id="JH921438">
    <property type="protein sequence ID" value="EKD16789.1"/>
    <property type="molecule type" value="Genomic_DNA"/>
</dbReference>
<keyword evidence="3" id="KW-1185">Reference proteome</keyword>
<dbReference type="Pfam" id="PF18795">
    <property type="entry name" value="HSM3_N"/>
    <property type="match status" value="1"/>
</dbReference>
<dbReference type="OMA" id="QWAALSM"/>
<dbReference type="AlphaFoldDB" id="K1XVR3"/>
<dbReference type="InterPro" id="IPR041335">
    <property type="entry name" value="HSM3_N"/>
</dbReference>
<dbReference type="Gene3D" id="1.25.10.50">
    <property type="match status" value="1"/>
</dbReference>
<organism evidence="2 3">
    <name type="scientific">Marssonina brunnea f. sp. multigermtubi (strain MB_m1)</name>
    <name type="common">Marssonina leaf spot fungus</name>
    <dbReference type="NCBI Taxonomy" id="1072389"/>
    <lineage>
        <taxon>Eukaryota</taxon>
        <taxon>Fungi</taxon>
        <taxon>Dikarya</taxon>
        <taxon>Ascomycota</taxon>
        <taxon>Pezizomycotina</taxon>
        <taxon>Leotiomycetes</taxon>
        <taxon>Helotiales</taxon>
        <taxon>Drepanopezizaceae</taxon>
        <taxon>Drepanopeziza</taxon>
    </lineage>
</organism>
<dbReference type="eggNOG" id="ENOG502S03U">
    <property type="taxonomic scope" value="Eukaryota"/>
</dbReference>
<dbReference type="STRING" id="1072389.K1XVR3"/>
<dbReference type="GeneID" id="18761193"/>
<evidence type="ECO:0000313" key="2">
    <source>
        <dbReference type="EMBL" id="EKD16789.1"/>
    </source>
</evidence>
<reference evidence="2 3" key="1">
    <citation type="journal article" date="2012" name="BMC Genomics">
        <title>Sequencing the genome of Marssonina brunnea reveals fungus-poplar co-evolution.</title>
        <authorList>
            <person name="Zhu S."/>
            <person name="Cao Y.-Z."/>
            <person name="Jiang C."/>
            <person name="Tan B.-Y."/>
            <person name="Wang Z."/>
            <person name="Feng S."/>
            <person name="Zhang L."/>
            <person name="Su X.-H."/>
            <person name="Brejova B."/>
            <person name="Vinar T."/>
            <person name="Xu M."/>
            <person name="Wang M.-X."/>
            <person name="Zhang S.-G."/>
            <person name="Huang M.-R."/>
            <person name="Wu R."/>
            <person name="Zhou Y."/>
        </authorList>
    </citation>
    <scope>NUCLEOTIDE SEQUENCE [LARGE SCALE GENOMIC DNA]</scope>
    <source>
        <strain evidence="2 3">MB_m1</strain>
    </source>
</reference>
<accession>K1XVR3</accession>
<protein>
    <recommendedName>
        <fullName evidence="1">DNA mismatch repair protein HSM3 N-terminal domain-containing protein</fullName>
    </recommendedName>
</protein>
<dbReference type="InParanoid" id="K1XVR3"/>
<dbReference type="KEGG" id="mbe:MBM_05258"/>
<evidence type="ECO:0000313" key="3">
    <source>
        <dbReference type="Proteomes" id="UP000006753"/>
    </source>
</evidence>
<dbReference type="RefSeq" id="XP_007293147.1">
    <property type="nucleotide sequence ID" value="XM_007293085.1"/>
</dbReference>
<proteinExistence type="predicted"/>
<dbReference type="OrthoDB" id="4538483at2759"/>
<sequence>MNHVPVAGLEELERHLRHVVDVPETPLDAKLFDEVELQLTDTNIPPLIPRLLPNLTRILLTYEQDPTILASLSIKLIRPIQFTQVLTLASEDALIQALRSPAPSANLLAIIILEKATRSPGDTAILSIMRGVVESFLRTWLSTPDVGVGEKATMVLGDLLEVDCDRRSSASITTKMGGLQLAAGMAPGQGLLWRRVFQDREIYDAIFSLCSSTTIGTGEGQLDERQKSLAQARLLRILPRLATLDFQTITHTKFPDIEKKYNVGQPGILYFATVDMVNKEQDMLMHITLLDLFAEFLEMMSITELTKPTMDYLAALVKKVATSDPVMYKHLEAIAMSPETAENSPELADLLLKLNGYP</sequence>